<dbReference type="RefSeq" id="XP_016590125.1">
    <property type="nucleotide sequence ID" value="XM_016728973.1"/>
</dbReference>
<reference evidence="2 3" key="2">
    <citation type="journal article" date="2015" name="Eukaryot. Cell">
        <title>Asexual propagation of a virulent clone complex in a human and feline outbreak of sporotrichosis.</title>
        <authorList>
            <person name="Teixeira Mde M."/>
            <person name="Rodrigues A.M."/>
            <person name="Tsui C.K."/>
            <person name="de Almeida L.G."/>
            <person name="Van Diepeningen A.D."/>
            <person name="van den Ende B.G."/>
            <person name="Fernandes G.F."/>
            <person name="Kano R."/>
            <person name="Hamelin R.C."/>
            <person name="Lopes-Bezerra L.M."/>
            <person name="Vasconcelos A.T."/>
            <person name="de Hoog S."/>
            <person name="de Camargo Z.P."/>
            <person name="Felipe M.S."/>
        </authorList>
    </citation>
    <scope>NUCLEOTIDE SEQUENCE [LARGE SCALE GENOMIC DNA]</scope>
    <source>
        <strain evidence="2 3">1099-18</strain>
    </source>
</reference>
<evidence type="ECO:0000313" key="2">
    <source>
        <dbReference type="EMBL" id="KJR87449.1"/>
    </source>
</evidence>
<dbReference type="GeneID" id="27664250"/>
<dbReference type="EMBL" id="AXCR01000005">
    <property type="protein sequence ID" value="KJR87449.1"/>
    <property type="molecule type" value="Genomic_DNA"/>
</dbReference>
<dbReference type="VEuPathDB" id="FungiDB:SPSK_02078"/>
<gene>
    <name evidence="2" type="ORF">SPSK_02078</name>
</gene>
<sequence length="93" mass="10194">MLAGSLLTLLLATLVAARVQPRETPSAQNPHPVRALVDRSTEPACEDLTARVCVSKPLLPPLYRTFAVPAGQVPSNTTQVLQRERVLGRRLLW</sequence>
<feature type="chain" id="PRO_5002455160" evidence="1">
    <location>
        <begin position="18"/>
        <end position="93"/>
    </location>
</feature>
<reference evidence="2 3" key="1">
    <citation type="journal article" date="2014" name="BMC Genomics">
        <title>Comparative genomics of the major fungal agents of human and animal Sporotrichosis: Sporothrix schenckii and Sporothrix brasiliensis.</title>
        <authorList>
            <person name="Teixeira M.M."/>
            <person name="de Almeida L.G."/>
            <person name="Kubitschek-Barreira P."/>
            <person name="Alves F.L."/>
            <person name="Kioshima E.S."/>
            <person name="Abadio A.K."/>
            <person name="Fernandes L."/>
            <person name="Derengowski L.S."/>
            <person name="Ferreira K.S."/>
            <person name="Souza R.C."/>
            <person name="Ruiz J.C."/>
            <person name="de Andrade N.C."/>
            <person name="Paes H.C."/>
            <person name="Nicola A.M."/>
            <person name="Albuquerque P."/>
            <person name="Gerber A.L."/>
            <person name="Martins V.P."/>
            <person name="Peconick L.D."/>
            <person name="Neto A.V."/>
            <person name="Chaucanez C.B."/>
            <person name="Silva P.A."/>
            <person name="Cunha O.L."/>
            <person name="de Oliveira F.F."/>
            <person name="dos Santos T.C."/>
            <person name="Barros A.L."/>
            <person name="Soares M.A."/>
            <person name="de Oliveira L.M."/>
            <person name="Marini M.M."/>
            <person name="Villalobos-Duno H."/>
            <person name="Cunha M.M."/>
            <person name="de Hoog S."/>
            <person name="da Silveira J.F."/>
            <person name="Henrissat B."/>
            <person name="Nino-Vega G.A."/>
            <person name="Cisalpino P.S."/>
            <person name="Mora-Montes H.M."/>
            <person name="Almeida S.R."/>
            <person name="Stajich J.E."/>
            <person name="Lopes-Bezerra L.M."/>
            <person name="Vasconcelos A.T."/>
            <person name="Felipe M.S."/>
        </authorList>
    </citation>
    <scope>NUCLEOTIDE SEQUENCE [LARGE SCALE GENOMIC DNA]</scope>
    <source>
        <strain evidence="2 3">1099-18</strain>
    </source>
</reference>
<dbReference type="Proteomes" id="UP000033710">
    <property type="component" value="Unassembled WGS sequence"/>
</dbReference>
<accession>A0A0F2MEE6</accession>
<dbReference type="KEGG" id="ssck:SPSK_02078"/>
<protein>
    <submittedName>
        <fullName evidence="2">Uncharacterized protein</fullName>
    </submittedName>
</protein>
<comment type="caution">
    <text evidence="2">The sequence shown here is derived from an EMBL/GenBank/DDBJ whole genome shotgun (WGS) entry which is preliminary data.</text>
</comment>
<evidence type="ECO:0000313" key="3">
    <source>
        <dbReference type="Proteomes" id="UP000033710"/>
    </source>
</evidence>
<feature type="signal peptide" evidence="1">
    <location>
        <begin position="1"/>
        <end position="17"/>
    </location>
</feature>
<evidence type="ECO:0000256" key="1">
    <source>
        <dbReference type="SAM" id="SignalP"/>
    </source>
</evidence>
<dbReference type="AlphaFoldDB" id="A0A0F2MEE6"/>
<organism evidence="2 3">
    <name type="scientific">Sporothrix schenckii 1099-18</name>
    <dbReference type="NCBI Taxonomy" id="1397361"/>
    <lineage>
        <taxon>Eukaryota</taxon>
        <taxon>Fungi</taxon>
        <taxon>Dikarya</taxon>
        <taxon>Ascomycota</taxon>
        <taxon>Pezizomycotina</taxon>
        <taxon>Sordariomycetes</taxon>
        <taxon>Sordariomycetidae</taxon>
        <taxon>Ophiostomatales</taxon>
        <taxon>Ophiostomataceae</taxon>
        <taxon>Sporothrix</taxon>
    </lineage>
</organism>
<keyword evidence="1" id="KW-0732">Signal</keyword>
<proteinExistence type="predicted"/>
<name>A0A0F2MEE6_SPOSC</name>